<dbReference type="EMBL" id="PNEN01000156">
    <property type="protein sequence ID" value="PPJ61061.1"/>
    <property type="molecule type" value="Genomic_DNA"/>
</dbReference>
<evidence type="ECO:0000313" key="8">
    <source>
        <dbReference type="Proteomes" id="UP000237631"/>
    </source>
</evidence>
<dbReference type="GO" id="GO:0016491">
    <property type="term" value="F:oxidoreductase activity"/>
    <property type="evidence" value="ECO:0007669"/>
    <property type="project" value="UniProtKB-KW"/>
</dbReference>
<comment type="similarity">
    <text evidence="2">Belongs to the oxygen-dependent FAD-linked oxidoreductase family.</text>
</comment>
<sequence length="442" mass="49780">MTFELETLVRGSKDYNALRRMFFTARAPEVQPAQIVLPKTTAEVVVAIDRAKADAWKVGVRSGGHLFFCNSLLEDGLLIDTSNLNKGLEFDKATKVAIVNLGHRVEDVTKFLQPIGRFFPAGHSRSVALGGFLLAGGQGCFLRGWGYTSDQWIQQLEIVTSEGRVVIANKKENSDLFWAVPGSGQGYFAVVTRSWIKTIPHRKLNYKKSPKYGVDLFYCTFCADKDDPKGGHEYAAKRVLFVINQTIFVDSFEEAKVLASPWNEFPDQFKQHIVTTVPLAERTWEELWDLQGSFQPHGNGERWTVDSILVDPKVSDDGLIDAITPALYDLPSRLSSGTYCPIDYYPNGEDQALSLPQRAYVSTMCCWNDPAFDESVDQQLLRAYTHAEKVSCGVYVADSNVKSRKPKVMTDTNLKKWLQIREKWDPTEMFVGYRGFAQTLKL</sequence>
<dbReference type="GO" id="GO:0071949">
    <property type="term" value="F:FAD binding"/>
    <property type="evidence" value="ECO:0007669"/>
    <property type="project" value="InterPro"/>
</dbReference>
<dbReference type="PROSITE" id="PS00862">
    <property type="entry name" value="OX2_COVAL_FAD"/>
    <property type="match status" value="1"/>
</dbReference>
<feature type="domain" description="FAD-binding PCMH-type" evidence="6">
    <location>
        <begin position="28"/>
        <end position="201"/>
    </location>
</feature>
<dbReference type="InterPro" id="IPR006094">
    <property type="entry name" value="Oxid_FAD_bind_N"/>
</dbReference>
<evidence type="ECO:0000256" key="4">
    <source>
        <dbReference type="ARBA" id="ARBA00022827"/>
    </source>
</evidence>
<dbReference type="PANTHER" id="PTHR42973:SF39">
    <property type="entry name" value="FAD-BINDING PCMH-TYPE DOMAIN-CONTAINING PROTEIN"/>
    <property type="match status" value="1"/>
</dbReference>
<organism evidence="7 8">
    <name type="scientific">Cercospora berteroae</name>
    <dbReference type="NCBI Taxonomy" id="357750"/>
    <lineage>
        <taxon>Eukaryota</taxon>
        <taxon>Fungi</taxon>
        <taxon>Dikarya</taxon>
        <taxon>Ascomycota</taxon>
        <taxon>Pezizomycotina</taxon>
        <taxon>Dothideomycetes</taxon>
        <taxon>Dothideomycetidae</taxon>
        <taxon>Mycosphaerellales</taxon>
        <taxon>Mycosphaerellaceae</taxon>
        <taxon>Cercospora</taxon>
    </lineage>
</organism>
<accession>A0A2S6CMX5</accession>
<evidence type="ECO:0000259" key="6">
    <source>
        <dbReference type="PROSITE" id="PS51387"/>
    </source>
</evidence>
<dbReference type="Proteomes" id="UP000237631">
    <property type="component" value="Unassembled WGS sequence"/>
</dbReference>
<evidence type="ECO:0000256" key="1">
    <source>
        <dbReference type="ARBA" id="ARBA00001974"/>
    </source>
</evidence>
<name>A0A2S6CMX5_9PEZI</name>
<dbReference type="InterPro" id="IPR050416">
    <property type="entry name" value="FAD-linked_Oxidoreductase"/>
</dbReference>
<evidence type="ECO:0000256" key="2">
    <source>
        <dbReference type="ARBA" id="ARBA00005466"/>
    </source>
</evidence>
<evidence type="ECO:0000256" key="5">
    <source>
        <dbReference type="ARBA" id="ARBA00023002"/>
    </source>
</evidence>
<gene>
    <name evidence="7" type="ORF">CBER1_07394</name>
</gene>
<proteinExistence type="inferred from homology"/>
<dbReference type="SUPFAM" id="SSF56176">
    <property type="entry name" value="FAD-binding/transporter-associated domain-like"/>
    <property type="match status" value="1"/>
</dbReference>
<dbReference type="STRING" id="357750.A0A2S6CMX5"/>
<dbReference type="OrthoDB" id="415825at2759"/>
<evidence type="ECO:0000256" key="3">
    <source>
        <dbReference type="ARBA" id="ARBA00022630"/>
    </source>
</evidence>
<dbReference type="PROSITE" id="PS51387">
    <property type="entry name" value="FAD_PCMH"/>
    <property type="match status" value="1"/>
</dbReference>
<comment type="cofactor">
    <cofactor evidence="1">
        <name>FAD</name>
        <dbReference type="ChEBI" id="CHEBI:57692"/>
    </cofactor>
</comment>
<protein>
    <recommendedName>
        <fullName evidence="6">FAD-binding PCMH-type domain-containing protein</fullName>
    </recommendedName>
</protein>
<reference evidence="8" key="1">
    <citation type="journal article" date="2017" name="bioRxiv">
        <title>Conservation of a gene cluster reveals novel cercosporin biosynthetic mechanisms and extends production to the genus Colletotrichum.</title>
        <authorList>
            <person name="de Jonge R."/>
            <person name="Ebert M.K."/>
            <person name="Huitt-Roehl C.R."/>
            <person name="Pal P."/>
            <person name="Suttle J.C."/>
            <person name="Spanner R.E."/>
            <person name="Neubauer J.D."/>
            <person name="Jurick W.M.II."/>
            <person name="Stott K.A."/>
            <person name="Secor G.A."/>
            <person name="Thomma B.P.H.J."/>
            <person name="Van de Peer Y."/>
            <person name="Townsend C.A."/>
            <person name="Bolton M.D."/>
        </authorList>
    </citation>
    <scope>NUCLEOTIDE SEQUENCE [LARGE SCALE GENOMIC DNA]</scope>
    <source>
        <strain evidence="8">CBS538.71</strain>
    </source>
</reference>
<dbReference type="Pfam" id="PF01565">
    <property type="entry name" value="FAD_binding_4"/>
    <property type="match status" value="1"/>
</dbReference>
<comment type="caution">
    <text evidence="7">The sequence shown here is derived from an EMBL/GenBank/DDBJ whole genome shotgun (WGS) entry which is preliminary data.</text>
</comment>
<dbReference type="InterPro" id="IPR016169">
    <property type="entry name" value="FAD-bd_PCMH_sub2"/>
</dbReference>
<dbReference type="InterPro" id="IPR016166">
    <property type="entry name" value="FAD-bd_PCMH"/>
</dbReference>
<dbReference type="InterPro" id="IPR036318">
    <property type="entry name" value="FAD-bd_PCMH-like_sf"/>
</dbReference>
<keyword evidence="8" id="KW-1185">Reference proteome</keyword>
<dbReference type="AlphaFoldDB" id="A0A2S6CMX5"/>
<dbReference type="InterPro" id="IPR006093">
    <property type="entry name" value="Oxy_OxRdtase_FAD_BS"/>
</dbReference>
<evidence type="ECO:0000313" key="7">
    <source>
        <dbReference type="EMBL" id="PPJ61061.1"/>
    </source>
</evidence>
<keyword evidence="4" id="KW-0274">FAD</keyword>
<keyword evidence="3" id="KW-0285">Flavoprotein</keyword>
<dbReference type="Gene3D" id="3.30.465.10">
    <property type="match status" value="1"/>
</dbReference>
<dbReference type="PANTHER" id="PTHR42973">
    <property type="entry name" value="BINDING OXIDOREDUCTASE, PUTATIVE (AFU_ORTHOLOGUE AFUA_1G17690)-RELATED"/>
    <property type="match status" value="1"/>
</dbReference>
<keyword evidence="5" id="KW-0560">Oxidoreductase</keyword>